<proteinExistence type="predicted"/>
<dbReference type="EMBL" id="BTFZ01000006">
    <property type="protein sequence ID" value="GMM35335.1"/>
    <property type="molecule type" value="Genomic_DNA"/>
</dbReference>
<protein>
    <submittedName>
        <fullName evidence="1">Uncharacterized protein</fullName>
    </submittedName>
</protein>
<gene>
    <name evidence="1" type="ORF">DASC09_026600</name>
</gene>
<accession>A0AAV5QK45</accession>
<evidence type="ECO:0000313" key="2">
    <source>
        <dbReference type="Proteomes" id="UP001360560"/>
    </source>
</evidence>
<keyword evidence="2" id="KW-1185">Reference proteome</keyword>
<dbReference type="Proteomes" id="UP001360560">
    <property type="component" value="Unassembled WGS sequence"/>
</dbReference>
<evidence type="ECO:0000313" key="1">
    <source>
        <dbReference type="EMBL" id="GMM35335.1"/>
    </source>
</evidence>
<dbReference type="GeneID" id="90073314"/>
<comment type="caution">
    <text evidence="1">The sequence shown here is derived from an EMBL/GenBank/DDBJ whole genome shotgun (WGS) entry which is preliminary data.</text>
</comment>
<dbReference type="AlphaFoldDB" id="A0AAV5QK45"/>
<dbReference type="RefSeq" id="XP_064852335.1">
    <property type="nucleotide sequence ID" value="XM_064996263.1"/>
</dbReference>
<sequence length="174" mass="19382">MTRPTDIQSLVLIQDKQLPVVYSRSIAVISNFVITHDTKVIILDLLSSSGDRFPYGDLGRHIQQELLKSSQLLQDEYLGRLNKVLGSISYLSSDSLVDLLEQLKSLKSEGSLAGIGQVVVNGMNKWYHQNISAGKRAMEYLRIMMMLKEISANTTTQIIMTDNEYVGAQSVMAS</sequence>
<reference evidence="1 2" key="1">
    <citation type="journal article" date="2023" name="Elife">
        <title>Identification of key yeast species and microbe-microbe interactions impacting larval growth of Drosophila in the wild.</title>
        <authorList>
            <person name="Mure A."/>
            <person name="Sugiura Y."/>
            <person name="Maeda R."/>
            <person name="Honda K."/>
            <person name="Sakurai N."/>
            <person name="Takahashi Y."/>
            <person name="Watada M."/>
            <person name="Katoh T."/>
            <person name="Gotoh A."/>
            <person name="Gotoh Y."/>
            <person name="Taniguchi I."/>
            <person name="Nakamura K."/>
            <person name="Hayashi T."/>
            <person name="Katayama T."/>
            <person name="Uemura T."/>
            <person name="Hattori Y."/>
        </authorList>
    </citation>
    <scope>NUCLEOTIDE SEQUENCE [LARGE SCALE GENOMIC DNA]</scope>
    <source>
        <strain evidence="1 2">SC-9</strain>
    </source>
</reference>
<organism evidence="1 2">
    <name type="scientific">Saccharomycopsis crataegensis</name>
    <dbReference type="NCBI Taxonomy" id="43959"/>
    <lineage>
        <taxon>Eukaryota</taxon>
        <taxon>Fungi</taxon>
        <taxon>Dikarya</taxon>
        <taxon>Ascomycota</taxon>
        <taxon>Saccharomycotina</taxon>
        <taxon>Saccharomycetes</taxon>
        <taxon>Saccharomycopsidaceae</taxon>
        <taxon>Saccharomycopsis</taxon>
    </lineage>
</organism>
<name>A0AAV5QK45_9ASCO</name>